<dbReference type="SUPFAM" id="SSF53300">
    <property type="entry name" value="vWA-like"/>
    <property type="match status" value="1"/>
</dbReference>
<accession>A0A967EE96</accession>
<dbReference type="InterPro" id="IPR036465">
    <property type="entry name" value="vWFA_dom_sf"/>
</dbReference>
<gene>
    <name evidence="2" type="ORF">FK220_012415</name>
</gene>
<dbReference type="EMBL" id="VIKU02000003">
    <property type="protein sequence ID" value="NHF60153.1"/>
    <property type="molecule type" value="Genomic_DNA"/>
</dbReference>
<organism evidence="2 3">
    <name type="scientific">Pelagihabitans pacificus</name>
    <dbReference type="NCBI Taxonomy" id="2696054"/>
    <lineage>
        <taxon>Bacteria</taxon>
        <taxon>Pseudomonadati</taxon>
        <taxon>Bacteroidota</taxon>
        <taxon>Flavobacteriia</taxon>
        <taxon>Flavobacteriales</taxon>
        <taxon>Flavobacteriaceae</taxon>
        <taxon>Pelagihabitans</taxon>
    </lineage>
</organism>
<keyword evidence="3" id="KW-1185">Reference proteome</keyword>
<name>A0A967EE96_9FLAO</name>
<reference evidence="2" key="1">
    <citation type="submission" date="2019-07" db="EMBL/GenBank/DDBJ databases">
        <authorList>
            <person name="De-Chao Zhang Q."/>
        </authorList>
    </citation>
    <scope>NUCLEOTIDE SEQUENCE</scope>
    <source>
        <strain evidence="2">TP-CH-4</strain>
    </source>
</reference>
<dbReference type="PANTHER" id="PTHR37947:SF1">
    <property type="entry name" value="BLL2462 PROTEIN"/>
    <property type="match status" value="1"/>
</dbReference>
<feature type="transmembrane region" description="Helical" evidence="1">
    <location>
        <begin position="34"/>
        <end position="54"/>
    </location>
</feature>
<keyword evidence="1" id="KW-0472">Membrane</keyword>
<dbReference type="AlphaFoldDB" id="A0A967EE96"/>
<sequence>MDTRTVLLIILSAVVAVGLVLFQYRNRSKKMGRLGLMLSFLRFLAWFGAFLLLINPKFAKNTYAIEKPNLLVLADNSTSTREANIPSVMQAIKENSGLSEKYNLHYHSFGKTLNVHDSLDFQEKNTNIAQALKAARTIYGETNNAVVLVTDGNQTLGEDYEFYVKGQETPIYPLVVGDTTRYEDVRVGQLNVNKYAFLNNKYPLEVFVNYEGEGTVSTRVSILVNGESVYAENIRLSSTSRTRVISTLLDANSVGIKNIRVSVASIENERNTTNNQRTTAIEVIDEKTNIAIISDLLHPDIGMLKKSIESNEQRAVSIKKPNTDLKGLEEIDLFILYQPTASFRAIYNYVQQKKLNTFTITGPKTDWDFLNAVQNSFTKNSYEQVEEVAPTLNTGFSIFNIADFDMEDFPPLEANLGDIIISKPHEVLVGQRIKGIDLDEPLLAVLGTDSEREAILFGENLWKWRMQSYRNQQDFSNFDELMGKLMLYLATNKPKARFTVDYETVYEGSNTAKLTATYFDEAFVFDANASINVQVRNKNSGQSKSLPMLLKGGYYVADLSDLPAGEFSFTAKVANENLSKSGSFTILDFDVEQQLLSSNFEKLGRLAENSSGTLYFPSQTNGLIQDLVTSERFVPIQKSEQNVVSLIDFRLVLGIIASALALEWFIRKYNGLI</sequence>
<keyword evidence="1" id="KW-0812">Transmembrane</keyword>
<comment type="caution">
    <text evidence="2">The sequence shown here is derived from an EMBL/GenBank/DDBJ whole genome shotgun (WGS) entry which is preliminary data.</text>
</comment>
<dbReference type="PANTHER" id="PTHR37947">
    <property type="entry name" value="BLL2462 PROTEIN"/>
    <property type="match status" value="1"/>
</dbReference>
<evidence type="ECO:0000313" key="2">
    <source>
        <dbReference type="EMBL" id="NHF60153.1"/>
    </source>
</evidence>
<proteinExistence type="predicted"/>
<evidence type="ECO:0000256" key="1">
    <source>
        <dbReference type="SAM" id="Phobius"/>
    </source>
</evidence>
<dbReference type="RefSeq" id="WP_152574648.1">
    <property type="nucleotide sequence ID" value="NZ_VIKU02000003.1"/>
</dbReference>
<dbReference type="Proteomes" id="UP000707206">
    <property type="component" value="Unassembled WGS sequence"/>
</dbReference>
<protein>
    <submittedName>
        <fullName evidence="2">VWA domain-containing protein</fullName>
    </submittedName>
</protein>
<feature type="transmembrane region" description="Helical" evidence="1">
    <location>
        <begin position="6"/>
        <end position="22"/>
    </location>
</feature>
<keyword evidence="1" id="KW-1133">Transmembrane helix</keyword>
<reference evidence="2" key="2">
    <citation type="submission" date="2020-03" db="EMBL/GenBank/DDBJ databases">
        <title>Flavobacteriaceae bacterium strain TP-CH-4, a member of the family Flavobacteriaceae isolated from a deep-sea seamount.</title>
        <authorList>
            <person name="Zhang D.-C."/>
        </authorList>
    </citation>
    <scope>NUCLEOTIDE SEQUENCE</scope>
    <source>
        <strain evidence="2">TP-CH-4</strain>
    </source>
</reference>
<evidence type="ECO:0000313" key="3">
    <source>
        <dbReference type="Proteomes" id="UP000707206"/>
    </source>
</evidence>